<organism evidence="1 2">
    <name type="scientific">Malaciobacter pacificus</name>
    <dbReference type="NCBI Taxonomy" id="1080223"/>
    <lineage>
        <taxon>Bacteria</taxon>
        <taxon>Pseudomonadati</taxon>
        <taxon>Campylobacterota</taxon>
        <taxon>Epsilonproteobacteria</taxon>
        <taxon>Campylobacterales</taxon>
        <taxon>Arcobacteraceae</taxon>
        <taxon>Malaciobacter</taxon>
    </lineage>
</organism>
<reference evidence="1 2" key="2">
    <citation type="submission" date="2019-09" db="EMBL/GenBank/DDBJ databases">
        <title>Complete genome sequencing of four Arcobacter species reveals a diverse suite of mobile elements.</title>
        <authorList>
            <person name="Miller W.G."/>
            <person name="Yee E."/>
            <person name="Bono J.L."/>
        </authorList>
    </citation>
    <scope>NUCLEOTIDE SEQUENCE [LARGE SCALE GENOMIC DNA]</scope>
    <source>
        <strain evidence="1 2">LMG 26638</strain>
    </source>
</reference>
<protein>
    <submittedName>
        <fullName evidence="1">Uncharacterized protein</fullName>
    </submittedName>
</protein>
<gene>
    <name evidence="1" type="ORF">APAC_1376</name>
</gene>
<reference evidence="2" key="1">
    <citation type="submission" date="2019-09" db="EMBL/GenBank/DDBJ databases">
        <title>Complete genome sequencing of four Arcobacter species reveals a diverse suite of mobile elements.</title>
        <authorList>
            <person name="On S.L.W."/>
            <person name="Miller W.G."/>
            <person name="Biggs P."/>
            <person name="Cornelius A."/>
            <person name="Vandamme P."/>
        </authorList>
    </citation>
    <scope>NUCLEOTIDE SEQUENCE [LARGE SCALE GENOMIC DNA]</scope>
    <source>
        <strain evidence="2">LMG 26638</strain>
    </source>
</reference>
<evidence type="ECO:0000313" key="1">
    <source>
        <dbReference type="EMBL" id="QEP34489.1"/>
    </source>
</evidence>
<dbReference type="KEGG" id="apai:APAC_1376"/>
<accession>A0A5C2H834</accession>
<dbReference type="AlphaFoldDB" id="A0A5C2H834"/>
<proteinExistence type="predicted"/>
<dbReference type="RefSeq" id="WP_130233421.1">
    <property type="nucleotide sequence ID" value="NZ_BMEF01000003.1"/>
</dbReference>
<reference evidence="1 2" key="3">
    <citation type="submission" date="2019-09" db="EMBL/GenBank/DDBJ databases">
        <title>Taxonomic note: a critical rebuttal of the proposed division of the genus Arcobacter into six genera, emended descriptions of Arcobacter anaerophilus and the genus Arcobacter, and an assessment of genus-level boundaries for Epsilonproteobacteria using in silico genomic comparator tools.</title>
        <authorList>
            <person name="On S.L.W."/>
            <person name="Miller W.G."/>
            <person name="Biggs P."/>
            <person name="Cornelius A."/>
            <person name="Vandamme P."/>
        </authorList>
    </citation>
    <scope>NUCLEOTIDE SEQUENCE [LARGE SCALE GENOMIC DNA]</scope>
    <source>
        <strain evidence="1 2">LMG 26638</strain>
    </source>
</reference>
<dbReference type="Proteomes" id="UP000322726">
    <property type="component" value="Chromosome"/>
</dbReference>
<dbReference type="EMBL" id="CP035928">
    <property type="protein sequence ID" value="QEP34489.1"/>
    <property type="molecule type" value="Genomic_DNA"/>
</dbReference>
<keyword evidence="2" id="KW-1185">Reference proteome</keyword>
<name>A0A5C2H834_9BACT</name>
<dbReference type="OrthoDB" id="5373140at2"/>
<sequence>MTSIGPKTALLLVLTILIFALVLFIPKIYLRNNIYYVSKDINKLYAHYISLQEENKFLAQQLEDMKFKNQIIDSLLFNPLNQED</sequence>
<evidence type="ECO:0000313" key="2">
    <source>
        <dbReference type="Proteomes" id="UP000322726"/>
    </source>
</evidence>